<dbReference type="InterPro" id="IPR036271">
    <property type="entry name" value="Tet_transcr_reg_TetR-rel_C_sf"/>
</dbReference>
<dbReference type="PANTHER" id="PTHR30055">
    <property type="entry name" value="HTH-TYPE TRANSCRIPTIONAL REGULATOR RUTR"/>
    <property type="match status" value="1"/>
</dbReference>
<dbReference type="PANTHER" id="PTHR30055:SF234">
    <property type="entry name" value="HTH-TYPE TRANSCRIPTIONAL REGULATOR BETI"/>
    <property type="match status" value="1"/>
</dbReference>
<dbReference type="PRINTS" id="PR00455">
    <property type="entry name" value="HTHTETR"/>
</dbReference>
<keyword evidence="3" id="KW-0804">Transcription</keyword>
<protein>
    <submittedName>
        <fullName evidence="6">TetR/AcrR family transcriptional regulator</fullName>
    </submittedName>
</protein>
<evidence type="ECO:0000256" key="4">
    <source>
        <dbReference type="PROSITE-ProRule" id="PRU00335"/>
    </source>
</evidence>
<dbReference type="PROSITE" id="PS50977">
    <property type="entry name" value="HTH_TETR_2"/>
    <property type="match status" value="1"/>
</dbReference>
<dbReference type="InterPro" id="IPR009057">
    <property type="entry name" value="Homeodomain-like_sf"/>
</dbReference>
<evidence type="ECO:0000256" key="1">
    <source>
        <dbReference type="ARBA" id="ARBA00023015"/>
    </source>
</evidence>
<keyword evidence="2 4" id="KW-0238">DNA-binding</keyword>
<dbReference type="InterPro" id="IPR001647">
    <property type="entry name" value="HTH_TetR"/>
</dbReference>
<evidence type="ECO:0000256" key="3">
    <source>
        <dbReference type="ARBA" id="ARBA00023163"/>
    </source>
</evidence>
<accession>A0ABS3R274</accession>
<evidence type="ECO:0000313" key="7">
    <source>
        <dbReference type="Proteomes" id="UP000666915"/>
    </source>
</evidence>
<keyword evidence="7" id="KW-1185">Reference proteome</keyword>
<dbReference type="InterPro" id="IPR049445">
    <property type="entry name" value="TetR_SbtR-like_C"/>
</dbReference>
<dbReference type="SUPFAM" id="SSF48498">
    <property type="entry name" value="Tetracyclin repressor-like, C-terminal domain"/>
    <property type="match status" value="1"/>
</dbReference>
<dbReference type="EMBL" id="JAGEOK010000012">
    <property type="protein sequence ID" value="MBO2439733.1"/>
    <property type="molecule type" value="Genomic_DNA"/>
</dbReference>
<dbReference type="Proteomes" id="UP000666915">
    <property type="component" value="Unassembled WGS sequence"/>
</dbReference>
<sequence>MRDMTRALRADAQRNRERILDVATAVVAEQGTQASLRDIARRAGVGMGTLYRHFATREELLEALLGGRFDRLADRAEALRDANPPGEALTAWLGEFASGVTVYRGLAASLVATLEDDTTSLHASCARMRAAGADLLARAQESGDVRPDVDGTDLFALLGAVASIADTAPSLAERRGHLLQLVMDGLAARR</sequence>
<dbReference type="Pfam" id="PF21597">
    <property type="entry name" value="TetR_C_43"/>
    <property type="match status" value="1"/>
</dbReference>
<feature type="DNA-binding region" description="H-T-H motif" evidence="4">
    <location>
        <begin position="35"/>
        <end position="54"/>
    </location>
</feature>
<gene>
    <name evidence="6" type="ORF">J4557_19610</name>
</gene>
<dbReference type="InterPro" id="IPR050109">
    <property type="entry name" value="HTH-type_TetR-like_transc_reg"/>
</dbReference>
<feature type="domain" description="HTH tetR-type" evidence="5">
    <location>
        <begin position="13"/>
        <end position="72"/>
    </location>
</feature>
<evidence type="ECO:0000256" key="2">
    <source>
        <dbReference type="ARBA" id="ARBA00023125"/>
    </source>
</evidence>
<name>A0ABS3R274_9ACTN</name>
<evidence type="ECO:0000259" key="5">
    <source>
        <dbReference type="PROSITE" id="PS50977"/>
    </source>
</evidence>
<dbReference type="Gene3D" id="1.10.357.10">
    <property type="entry name" value="Tetracycline Repressor, domain 2"/>
    <property type="match status" value="1"/>
</dbReference>
<comment type="caution">
    <text evidence="6">The sequence shown here is derived from an EMBL/GenBank/DDBJ whole genome shotgun (WGS) entry which is preliminary data.</text>
</comment>
<evidence type="ECO:0000313" key="6">
    <source>
        <dbReference type="EMBL" id="MBO2439733.1"/>
    </source>
</evidence>
<reference evidence="6 7" key="1">
    <citation type="submission" date="2021-03" db="EMBL/GenBank/DDBJ databases">
        <authorList>
            <person name="Kanchanasin P."/>
            <person name="Saeng-In P."/>
            <person name="Phongsopitanun W."/>
            <person name="Yuki M."/>
            <person name="Kudo T."/>
            <person name="Ohkuma M."/>
            <person name="Tanasupawat S."/>
        </authorList>
    </citation>
    <scope>NUCLEOTIDE SEQUENCE [LARGE SCALE GENOMIC DNA]</scope>
    <source>
        <strain evidence="6 7">L46</strain>
    </source>
</reference>
<dbReference type="SUPFAM" id="SSF46689">
    <property type="entry name" value="Homeodomain-like"/>
    <property type="match status" value="1"/>
</dbReference>
<dbReference type="Pfam" id="PF00440">
    <property type="entry name" value="TetR_N"/>
    <property type="match status" value="1"/>
</dbReference>
<keyword evidence="1" id="KW-0805">Transcription regulation</keyword>
<organism evidence="6 7">
    <name type="scientific">Actinomadura nitritigenes</name>
    <dbReference type="NCBI Taxonomy" id="134602"/>
    <lineage>
        <taxon>Bacteria</taxon>
        <taxon>Bacillati</taxon>
        <taxon>Actinomycetota</taxon>
        <taxon>Actinomycetes</taxon>
        <taxon>Streptosporangiales</taxon>
        <taxon>Thermomonosporaceae</taxon>
        <taxon>Actinomadura</taxon>
    </lineage>
</organism>
<proteinExistence type="predicted"/>